<feature type="domain" description="Peptidase A1" evidence="3">
    <location>
        <begin position="1"/>
        <end position="248"/>
    </location>
</feature>
<reference evidence="4 5" key="1">
    <citation type="journal article" date="2019" name="Sci. Rep.">
        <title>A high-quality genome of Eragrostis curvula grass provides insights into Poaceae evolution and supports new strategies to enhance forage quality.</title>
        <authorList>
            <person name="Carballo J."/>
            <person name="Santos B.A.C.M."/>
            <person name="Zappacosta D."/>
            <person name="Garbus I."/>
            <person name="Selva J.P."/>
            <person name="Gallo C.A."/>
            <person name="Diaz A."/>
            <person name="Albertini E."/>
            <person name="Caccamo M."/>
            <person name="Echenique V."/>
        </authorList>
    </citation>
    <scope>NUCLEOTIDE SEQUENCE [LARGE SCALE GENOMIC DNA]</scope>
    <source>
        <strain evidence="5">cv. Victoria</strain>
        <tissue evidence="4">Leaf</tissue>
    </source>
</reference>
<dbReference type="EMBL" id="RWGY01000004">
    <property type="protein sequence ID" value="TVU47279.1"/>
    <property type="molecule type" value="Genomic_DNA"/>
</dbReference>
<evidence type="ECO:0000313" key="5">
    <source>
        <dbReference type="Proteomes" id="UP000324897"/>
    </source>
</evidence>
<evidence type="ECO:0000256" key="1">
    <source>
        <dbReference type="ARBA" id="ARBA00022670"/>
    </source>
</evidence>
<dbReference type="GO" id="GO:0005576">
    <property type="term" value="C:extracellular region"/>
    <property type="evidence" value="ECO:0007669"/>
    <property type="project" value="TreeGrafter"/>
</dbReference>
<accession>A0A5J9WG44</accession>
<dbReference type="GO" id="GO:0008233">
    <property type="term" value="F:peptidase activity"/>
    <property type="evidence" value="ECO:0007669"/>
    <property type="project" value="UniProtKB-KW"/>
</dbReference>
<proteinExistence type="predicted"/>
<feature type="non-terminal residue" evidence="4">
    <location>
        <position position="1"/>
    </location>
</feature>
<dbReference type="AlphaFoldDB" id="A0A5J9WG44"/>
<dbReference type="InterPro" id="IPR051708">
    <property type="entry name" value="Plant_Aspart_Prot_A1"/>
</dbReference>
<dbReference type="Gene3D" id="2.40.70.10">
    <property type="entry name" value="Acid Proteases"/>
    <property type="match status" value="2"/>
</dbReference>
<sequence length="255" mass="27175">MALAWRASVPGLAFGCGFVNNGIFKSNETGFGPALSLPSQLKVGNFSHCFTDITGSEPSTVLLVLPANLYSNAGGVVQSTLLIQSSSSLNAYCLSLKGITVGSTRLFVSERVLSLPQGQIPESVFTPKEDWTRGTVIDSGTGMTSLPQNAYDILYDAFVAQVGFPVLNSSASSVTHSASLRHCRGSPSVRRWTWPGRIICLGFEDAGAGGNFTCLAVNAGDDMTIIGSYQQQNMHVLYDLVSNKLSFVPARCNMF</sequence>
<gene>
    <name evidence="4" type="ORF">EJB05_06874</name>
</gene>
<dbReference type="Proteomes" id="UP000324897">
    <property type="component" value="Chromosome 5"/>
</dbReference>
<evidence type="ECO:0000313" key="4">
    <source>
        <dbReference type="EMBL" id="TVU47279.1"/>
    </source>
</evidence>
<keyword evidence="5" id="KW-1185">Reference proteome</keyword>
<dbReference type="InterPro" id="IPR021109">
    <property type="entry name" value="Peptidase_aspartic_dom_sf"/>
</dbReference>
<name>A0A5J9WG44_9POAL</name>
<dbReference type="Pfam" id="PF14541">
    <property type="entry name" value="TAXi_C"/>
    <property type="match status" value="1"/>
</dbReference>
<organism evidence="4 5">
    <name type="scientific">Eragrostis curvula</name>
    <name type="common">weeping love grass</name>
    <dbReference type="NCBI Taxonomy" id="38414"/>
    <lineage>
        <taxon>Eukaryota</taxon>
        <taxon>Viridiplantae</taxon>
        <taxon>Streptophyta</taxon>
        <taxon>Embryophyta</taxon>
        <taxon>Tracheophyta</taxon>
        <taxon>Spermatophyta</taxon>
        <taxon>Magnoliopsida</taxon>
        <taxon>Liliopsida</taxon>
        <taxon>Poales</taxon>
        <taxon>Poaceae</taxon>
        <taxon>PACMAD clade</taxon>
        <taxon>Chloridoideae</taxon>
        <taxon>Eragrostideae</taxon>
        <taxon>Eragrostidinae</taxon>
        <taxon>Eragrostis</taxon>
    </lineage>
</organism>
<protein>
    <recommendedName>
        <fullName evidence="3">Peptidase A1 domain-containing protein</fullName>
    </recommendedName>
</protein>
<keyword evidence="1" id="KW-0645">Protease</keyword>
<dbReference type="OrthoDB" id="665129at2759"/>
<keyword evidence="2" id="KW-0378">Hydrolase</keyword>
<dbReference type="PANTHER" id="PTHR47967:SF31">
    <property type="entry name" value="ASPARTYL PROTEASE FAMILY PROTEIN"/>
    <property type="match status" value="1"/>
</dbReference>
<dbReference type="InterPro" id="IPR032799">
    <property type="entry name" value="TAXi_C"/>
</dbReference>
<dbReference type="GO" id="GO:0006508">
    <property type="term" value="P:proteolysis"/>
    <property type="evidence" value="ECO:0007669"/>
    <property type="project" value="UniProtKB-KW"/>
</dbReference>
<evidence type="ECO:0000256" key="2">
    <source>
        <dbReference type="ARBA" id="ARBA00022801"/>
    </source>
</evidence>
<dbReference type="PROSITE" id="PS51767">
    <property type="entry name" value="PEPTIDASE_A1"/>
    <property type="match status" value="1"/>
</dbReference>
<dbReference type="SUPFAM" id="SSF50630">
    <property type="entry name" value="Acid proteases"/>
    <property type="match status" value="1"/>
</dbReference>
<evidence type="ECO:0000259" key="3">
    <source>
        <dbReference type="PROSITE" id="PS51767"/>
    </source>
</evidence>
<dbReference type="InterPro" id="IPR033121">
    <property type="entry name" value="PEPTIDASE_A1"/>
</dbReference>
<dbReference type="Gramene" id="TVU47279">
    <property type="protein sequence ID" value="TVU47279"/>
    <property type="gene ID" value="EJB05_06874"/>
</dbReference>
<comment type="caution">
    <text evidence="4">The sequence shown here is derived from an EMBL/GenBank/DDBJ whole genome shotgun (WGS) entry which is preliminary data.</text>
</comment>
<dbReference type="PANTHER" id="PTHR47967">
    <property type="entry name" value="OS07G0603500 PROTEIN-RELATED"/>
    <property type="match status" value="1"/>
</dbReference>